<name>A0AAD6VG87_9AGAR</name>
<proteinExistence type="predicted"/>
<sequence length="119" mass="12746">MAPVLHSRTPTPVLPEPESKLKQALSALKQAHSLLKPALSLGRAGVTGIGIPGVEGVFSCVVELAEMVSTMRTNKEDLLELEKRLKTLVAIKCSGMGGKLEKRLEILTISQKKKDLCGS</sequence>
<protein>
    <submittedName>
        <fullName evidence="1">Uncharacterized protein</fullName>
    </submittedName>
</protein>
<accession>A0AAD6VG87</accession>
<reference evidence="1" key="1">
    <citation type="submission" date="2023-03" db="EMBL/GenBank/DDBJ databases">
        <title>Massive genome expansion in bonnet fungi (Mycena s.s.) driven by repeated elements and novel gene families across ecological guilds.</title>
        <authorList>
            <consortium name="Lawrence Berkeley National Laboratory"/>
            <person name="Harder C.B."/>
            <person name="Miyauchi S."/>
            <person name="Viragh M."/>
            <person name="Kuo A."/>
            <person name="Thoen E."/>
            <person name="Andreopoulos B."/>
            <person name="Lu D."/>
            <person name="Skrede I."/>
            <person name="Drula E."/>
            <person name="Henrissat B."/>
            <person name="Morin E."/>
            <person name="Kohler A."/>
            <person name="Barry K."/>
            <person name="LaButti K."/>
            <person name="Morin E."/>
            <person name="Salamov A."/>
            <person name="Lipzen A."/>
            <person name="Mereny Z."/>
            <person name="Hegedus B."/>
            <person name="Baldrian P."/>
            <person name="Stursova M."/>
            <person name="Weitz H."/>
            <person name="Taylor A."/>
            <person name="Grigoriev I.V."/>
            <person name="Nagy L.G."/>
            <person name="Martin F."/>
            <person name="Kauserud H."/>
        </authorList>
    </citation>
    <scope>NUCLEOTIDE SEQUENCE</scope>
    <source>
        <strain evidence="1">9144</strain>
    </source>
</reference>
<evidence type="ECO:0000313" key="1">
    <source>
        <dbReference type="EMBL" id="KAJ7208949.1"/>
    </source>
</evidence>
<dbReference type="Proteomes" id="UP001219525">
    <property type="component" value="Unassembled WGS sequence"/>
</dbReference>
<organism evidence="1 2">
    <name type="scientific">Mycena pura</name>
    <dbReference type="NCBI Taxonomy" id="153505"/>
    <lineage>
        <taxon>Eukaryota</taxon>
        <taxon>Fungi</taxon>
        <taxon>Dikarya</taxon>
        <taxon>Basidiomycota</taxon>
        <taxon>Agaricomycotina</taxon>
        <taxon>Agaricomycetes</taxon>
        <taxon>Agaricomycetidae</taxon>
        <taxon>Agaricales</taxon>
        <taxon>Marasmiineae</taxon>
        <taxon>Mycenaceae</taxon>
        <taxon>Mycena</taxon>
    </lineage>
</organism>
<keyword evidence="2" id="KW-1185">Reference proteome</keyword>
<evidence type="ECO:0000313" key="2">
    <source>
        <dbReference type="Proteomes" id="UP001219525"/>
    </source>
</evidence>
<dbReference type="AlphaFoldDB" id="A0AAD6VG87"/>
<comment type="caution">
    <text evidence="1">The sequence shown here is derived from an EMBL/GenBank/DDBJ whole genome shotgun (WGS) entry which is preliminary data.</text>
</comment>
<dbReference type="EMBL" id="JARJCW010000032">
    <property type="protein sequence ID" value="KAJ7208949.1"/>
    <property type="molecule type" value="Genomic_DNA"/>
</dbReference>
<gene>
    <name evidence="1" type="ORF">GGX14DRAFT_395574</name>
</gene>